<dbReference type="GO" id="GO:0030638">
    <property type="term" value="P:polyketide metabolic process"/>
    <property type="evidence" value="ECO:0007669"/>
    <property type="project" value="InterPro"/>
</dbReference>
<dbReference type="RefSeq" id="WP_101753030.1">
    <property type="nucleotide sequence ID" value="NZ_CP025430.1"/>
</dbReference>
<evidence type="ECO:0000313" key="2">
    <source>
        <dbReference type="EMBL" id="AUH65003.1"/>
    </source>
</evidence>
<keyword evidence="3" id="KW-1185">Reference proteome</keyword>
<dbReference type="InterPro" id="IPR009959">
    <property type="entry name" value="Cyclase_SnoaL-like"/>
</dbReference>
<dbReference type="SUPFAM" id="SSF54427">
    <property type="entry name" value="NTF2-like"/>
    <property type="match status" value="2"/>
</dbReference>
<dbReference type="Proteomes" id="UP000234530">
    <property type="component" value="Chromosome"/>
</dbReference>
<dbReference type="Gene3D" id="3.10.450.50">
    <property type="match status" value="2"/>
</dbReference>
<dbReference type="KEGG" id="pzh:CX676_13180"/>
<name>A0A2H5F0E2_9RHOB</name>
<dbReference type="Pfam" id="PF07366">
    <property type="entry name" value="SnoaL"/>
    <property type="match status" value="1"/>
</dbReference>
<evidence type="ECO:0000256" key="1">
    <source>
        <dbReference type="SAM" id="MobiDB-lite"/>
    </source>
</evidence>
<feature type="region of interest" description="Disordered" evidence="1">
    <location>
        <begin position="168"/>
        <end position="193"/>
    </location>
</feature>
<dbReference type="EMBL" id="CP025430">
    <property type="protein sequence ID" value="AUH65003.1"/>
    <property type="molecule type" value="Genomic_DNA"/>
</dbReference>
<dbReference type="InterPro" id="IPR032710">
    <property type="entry name" value="NTF2-like_dom_sf"/>
</dbReference>
<accession>A0A2H5F0E2</accession>
<reference evidence="2 3" key="1">
    <citation type="journal article" date="2013" name="Antonie Van Leeuwenhoek">
        <title>Paracoccus zhejiangensis sp. nov., isolated from activated sludge in wastewater-treatment system.</title>
        <authorList>
            <person name="Wu Z.G."/>
            <person name="Zhang D.F."/>
            <person name="Liu Y.L."/>
            <person name="Wang F."/>
            <person name="Jiang X."/>
            <person name="Li C."/>
            <person name="Li S.P."/>
            <person name="Hong Q."/>
            <person name="Li W.J."/>
        </authorList>
    </citation>
    <scope>NUCLEOTIDE SEQUENCE [LARGE SCALE GENOMIC DNA]</scope>
    <source>
        <strain evidence="2 3">J6</strain>
    </source>
</reference>
<gene>
    <name evidence="2" type="ORF">CX676_13180</name>
</gene>
<dbReference type="OrthoDB" id="2769928at2"/>
<proteinExistence type="predicted"/>
<dbReference type="AlphaFoldDB" id="A0A2H5F0E2"/>
<sequence length="334" mass="36956">MSADPNPVEQGARPAPRYDDPVSYILGITKDIWEDRGIALLETAYGPQMIMRNAGGMKIGNQSVINDTLAKMAAFPDLEILGEDVIWSGDPNGRYLSSHRSVITGTHTGHGVWGPPSGKRFTVRCIADCSVLDEVIDDEWLAYDTGDQARQLGHDPADFARARIIAEGGPEKATRPFTPDQDQPGPYTSRGNDSEWGARLAEIVTRIMEKDISVIRLEYDRAVRIEHAGGHGGWGQQAAEAMWMRLRSSFPSARFAVHHVIGRSDPHQPHRAAIRWSLDGLHDGFGRFGPPTGAPVHVMGFTHAEFGPWGLRREFTLFDEVAIWKQIHLHTGDL</sequence>
<organism evidence="2 3">
    <name type="scientific">Paracoccus zhejiangensis</name>
    <dbReference type="NCBI Taxonomy" id="1077935"/>
    <lineage>
        <taxon>Bacteria</taxon>
        <taxon>Pseudomonadati</taxon>
        <taxon>Pseudomonadota</taxon>
        <taxon>Alphaproteobacteria</taxon>
        <taxon>Rhodobacterales</taxon>
        <taxon>Paracoccaceae</taxon>
        <taxon>Paracoccus</taxon>
    </lineage>
</organism>
<protein>
    <submittedName>
        <fullName evidence="2">Polyketide cyclase</fullName>
    </submittedName>
</protein>
<evidence type="ECO:0000313" key="3">
    <source>
        <dbReference type="Proteomes" id="UP000234530"/>
    </source>
</evidence>